<proteinExistence type="predicted"/>
<organism evidence="1 2">
    <name type="scientific">Rhynchosporium secalis</name>
    <name type="common">Barley scald fungus</name>
    <dbReference type="NCBI Taxonomy" id="38038"/>
    <lineage>
        <taxon>Eukaryota</taxon>
        <taxon>Fungi</taxon>
        <taxon>Dikarya</taxon>
        <taxon>Ascomycota</taxon>
        <taxon>Pezizomycotina</taxon>
        <taxon>Leotiomycetes</taxon>
        <taxon>Helotiales</taxon>
        <taxon>Ploettnerulaceae</taxon>
        <taxon>Rhynchosporium</taxon>
    </lineage>
</organism>
<evidence type="ECO:0008006" key="3">
    <source>
        <dbReference type="Google" id="ProtNLM"/>
    </source>
</evidence>
<dbReference type="PROSITE" id="PS51257">
    <property type="entry name" value="PROKAR_LIPOPROTEIN"/>
    <property type="match status" value="1"/>
</dbReference>
<sequence length="151" mass="16664">MPRWDLLESVDFRGRSQPLMILSNASILIACGPAPPVATYSDMPTDFTTIQAYAKAHGYALRQKDIRLLRALCICDRAGKYDLKGKQSLIEDRASGQWQVKFLEAIHNHTISKDSIAHLVHRIASIPAETRVTISSLAKASVPNAQILLAL</sequence>
<dbReference type="Proteomes" id="UP000177625">
    <property type="component" value="Unassembled WGS sequence"/>
</dbReference>
<name>A0A1E1MVP9_RHYSE</name>
<evidence type="ECO:0000313" key="2">
    <source>
        <dbReference type="Proteomes" id="UP000177625"/>
    </source>
</evidence>
<reference evidence="2" key="1">
    <citation type="submission" date="2016-03" db="EMBL/GenBank/DDBJ databases">
        <authorList>
            <person name="Guldener U."/>
        </authorList>
    </citation>
    <scope>NUCLEOTIDE SEQUENCE [LARGE SCALE GENOMIC DNA]</scope>
</reference>
<accession>A0A1E1MVP9</accession>
<keyword evidence="2" id="KW-1185">Reference proteome</keyword>
<gene>
    <name evidence="1" type="ORF">RSE6_14583</name>
</gene>
<evidence type="ECO:0000313" key="1">
    <source>
        <dbReference type="EMBL" id="CZT53130.1"/>
    </source>
</evidence>
<dbReference type="AlphaFoldDB" id="A0A1E1MVP9"/>
<protein>
    <recommendedName>
        <fullName evidence="3">FAR1 domain-containing protein</fullName>
    </recommendedName>
</protein>
<dbReference type="EMBL" id="FJVC01000683">
    <property type="protein sequence ID" value="CZT53130.1"/>
    <property type="molecule type" value="Genomic_DNA"/>
</dbReference>